<accession>A0A100WLP8</accession>
<feature type="chain" id="PRO_5039321590" description="Intersectin-EH binding protein Ibp1" evidence="2">
    <location>
        <begin position="31"/>
        <end position="111"/>
    </location>
</feature>
<reference evidence="3 4" key="1">
    <citation type="journal article" date="2016" name="Genome Announc.">
        <title>Draft Genome Sequences of Five Rapidly Growing Mycobacterium Species, M. thermoresistibile, M. fortuitum subsp. acetamidolyticum, M. canariasense, M. brisbanense, and M. novocastrense.</title>
        <authorList>
            <person name="Katahira K."/>
            <person name="Ogura Y."/>
            <person name="Gotoh Y."/>
            <person name="Hayashi T."/>
        </authorList>
    </citation>
    <scope>NUCLEOTIDE SEQUENCE [LARGE SCALE GENOMIC DNA]</scope>
    <source>
        <strain evidence="3 4">JCM6368</strain>
    </source>
</reference>
<feature type="compositionally biased region" description="Low complexity" evidence="1">
    <location>
        <begin position="88"/>
        <end position="99"/>
    </location>
</feature>
<feature type="region of interest" description="Disordered" evidence="1">
    <location>
        <begin position="71"/>
        <end position="111"/>
    </location>
</feature>
<evidence type="ECO:0000256" key="1">
    <source>
        <dbReference type="SAM" id="MobiDB-lite"/>
    </source>
</evidence>
<gene>
    <name evidence="3" type="ORF">RMCFA_0717</name>
</gene>
<keyword evidence="2" id="KW-0732">Signal</keyword>
<evidence type="ECO:0000313" key="3">
    <source>
        <dbReference type="EMBL" id="GAT00603.1"/>
    </source>
</evidence>
<reference evidence="4" key="2">
    <citation type="submission" date="2016-02" db="EMBL/GenBank/DDBJ databases">
        <title>Draft genome sequence of five rapidly growing Mycobacterium species.</title>
        <authorList>
            <person name="Katahira K."/>
            <person name="Gotou Y."/>
            <person name="Iida K."/>
            <person name="Ogura Y."/>
            <person name="Hayashi T."/>
        </authorList>
    </citation>
    <scope>NUCLEOTIDE SEQUENCE [LARGE SCALE GENOMIC DNA]</scope>
    <source>
        <strain evidence="4">JCM6368</strain>
    </source>
</reference>
<feature type="compositionally biased region" description="Acidic residues" evidence="1">
    <location>
        <begin position="101"/>
        <end position="111"/>
    </location>
</feature>
<evidence type="ECO:0000313" key="4">
    <source>
        <dbReference type="Proteomes" id="UP000069705"/>
    </source>
</evidence>
<organism evidence="3 4">
    <name type="scientific">Mycolicibacterium fortuitum subsp. acetamidolyticum</name>
    <dbReference type="NCBI Taxonomy" id="144550"/>
    <lineage>
        <taxon>Bacteria</taxon>
        <taxon>Bacillati</taxon>
        <taxon>Actinomycetota</taxon>
        <taxon>Actinomycetes</taxon>
        <taxon>Mycobacteriales</taxon>
        <taxon>Mycobacteriaceae</taxon>
        <taxon>Mycolicibacterium</taxon>
    </lineage>
</organism>
<feature type="signal peptide" evidence="2">
    <location>
        <begin position="1"/>
        <end position="30"/>
    </location>
</feature>
<evidence type="ECO:0008006" key="5">
    <source>
        <dbReference type="Google" id="ProtNLM"/>
    </source>
</evidence>
<dbReference type="Proteomes" id="UP000069705">
    <property type="component" value="Unassembled WGS sequence"/>
</dbReference>
<sequence length="111" mass="11191">MKANDMTALITTRHLLISACFAGMVAASHAVGGVSAPSTVLAACPNGEDPDNYTGTCVPYLVPNSPNSNSLCPPGVSGTECGSAEVQTTPTAPVAPTGPEQELEDVSTPDF</sequence>
<dbReference type="EMBL" id="BCSZ01000008">
    <property type="protein sequence ID" value="GAT00603.1"/>
    <property type="molecule type" value="Genomic_DNA"/>
</dbReference>
<name>A0A100WLP8_MYCFO</name>
<evidence type="ECO:0000256" key="2">
    <source>
        <dbReference type="SAM" id="SignalP"/>
    </source>
</evidence>
<proteinExistence type="predicted"/>
<protein>
    <recommendedName>
        <fullName evidence="5">Intersectin-EH binding protein Ibp1</fullName>
    </recommendedName>
</protein>
<dbReference type="AlphaFoldDB" id="A0A100WLP8"/>
<comment type="caution">
    <text evidence="3">The sequence shown here is derived from an EMBL/GenBank/DDBJ whole genome shotgun (WGS) entry which is preliminary data.</text>
</comment>